<feature type="coiled-coil region" evidence="8">
    <location>
        <begin position="268"/>
        <end position="295"/>
    </location>
</feature>
<evidence type="ECO:0000313" key="11">
    <source>
        <dbReference type="Proteomes" id="UP000255417"/>
    </source>
</evidence>
<keyword evidence="3" id="KW-0547">Nucleotide-binding</keyword>
<dbReference type="EC" id="2.7.7.108" evidence="5"/>
<evidence type="ECO:0000256" key="8">
    <source>
        <dbReference type="SAM" id="Coils"/>
    </source>
</evidence>
<name>A0A379DF86_9PAST</name>
<evidence type="ECO:0000256" key="1">
    <source>
        <dbReference type="ARBA" id="ARBA00022679"/>
    </source>
</evidence>
<dbReference type="EMBL" id="UGTA01000002">
    <property type="protein sequence ID" value="SUB76420.1"/>
    <property type="molecule type" value="Genomic_DNA"/>
</dbReference>
<keyword evidence="10" id="KW-0132">Cell division</keyword>
<protein>
    <recommendedName>
        <fullName evidence="5">protein adenylyltransferase</fullName>
        <ecNumber evidence="5">2.7.7.108</ecNumber>
    </recommendedName>
</protein>
<dbReference type="SUPFAM" id="SSF140931">
    <property type="entry name" value="Fic-like"/>
    <property type="match status" value="1"/>
</dbReference>
<evidence type="ECO:0000256" key="7">
    <source>
        <dbReference type="ARBA" id="ARBA00048696"/>
    </source>
</evidence>
<evidence type="ECO:0000259" key="9">
    <source>
        <dbReference type="PROSITE" id="PS51459"/>
    </source>
</evidence>
<keyword evidence="2" id="KW-0548">Nucleotidyltransferase</keyword>
<feature type="domain" description="Fido" evidence="9">
    <location>
        <begin position="29"/>
        <end position="183"/>
    </location>
</feature>
<dbReference type="PANTHER" id="PTHR39560:SF1">
    <property type="entry name" value="PROTEIN ADENYLYLTRANSFERASE FIC-RELATED"/>
    <property type="match status" value="1"/>
</dbReference>
<sequence>MSNQLNKAIIALIKTSTNADNTSTLDDILNAETLKNIHKSIFNSNKYYFPGNLRINDEQIRSRNIESENRSYTVFYYKGVVTEDVINNVLNDFKNNCSNSEIEKSLSALYSSLDHLHPFEDGNSRTIREFTRQVADKLGYELDWSKTNITDNSREELYKSRDLEVISISFPNLNKDSLKFAGRDEYAAYESLSFLKNNSISLESVFKNILHPHTNILAAKIDKEENSLGENVILKSSLNKNLDETQKTVYEAMEAERQQNYLIENQYTDSLTSVINEKNEQVKRLETKLSKLVSEATSQVNRLQSNKPSFFSMPSRKNKWNNIINAQKHIINVATRRLEAVHEIRDDMGLHSSKIENMAKKKLHFRDPCLVNKYKDIMEINRIKKIQEAKNNKNLKHQKEISHKAVNSLTNTLSVKK</sequence>
<keyword evidence="1" id="KW-0808">Transferase</keyword>
<dbReference type="Gene3D" id="1.10.3290.10">
    <property type="entry name" value="Fido-like domain"/>
    <property type="match status" value="1"/>
</dbReference>
<evidence type="ECO:0000256" key="3">
    <source>
        <dbReference type="ARBA" id="ARBA00022741"/>
    </source>
</evidence>
<proteinExistence type="predicted"/>
<dbReference type="NCBIfam" id="NF042916">
    <property type="entry name" value="IncP_KfrC_dom"/>
    <property type="match status" value="1"/>
</dbReference>
<reference evidence="10 11" key="1">
    <citation type="submission" date="2018-06" db="EMBL/GenBank/DDBJ databases">
        <authorList>
            <consortium name="Pathogen Informatics"/>
            <person name="Doyle S."/>
        </authorList>
    </citation>
    <scope>NUCLEOTIDE SEQUENCE [LARGE SCALE GENOMIC DNA]</scope>
    <source>
        <strain evidence="10 11">NCTC12872</strain>
    </source>
</reference>
<dbReference type="GO" id="GO:0051302">
    <property type="term" value="P:regulation of cell division"/>
    <property type="evidence" value="ECO:0007669"/>
    <property type="project" value="TreeGrafter"/>
</dbReference>
<organism evidence="10 11">
    <name type="scientific">Phocoenobacter uteri</name>
    <dbReference type="NCBI Taxonomy" id="146806"/>
    <lineage>
        <taxon>Bacteria</taxon>
        <taxon>Pseudomonadati</taxon>
        <taxon>Pseudomonadota</taxon>
        <taxon>Gammaproteobacteria</taxon>
        <taxon>Pasteurellales</taxon>
        <taxon>Pasteurellaceae</taxon>
        <taxon>Phocoenobacter</taxon>
    </lineage>
</organism>
<dbReference type="InterPro" id="IPR003812">
    <property type="entry name" value="Fido"/>
</dbReference>
<keyword evidence="8" id="KW-0175">Coiled coil</keyword>
<evidence type="ECO:0000313" key="10">
    <source>
        <dbReference type="EMBL" id="SUB76420.1"/>
    </source>
</evidence>
<gene>
    <name evidence="10" type="ORF">NCTC12872_02048</name>
</gene>
<evidence type="ECO:0000256" key="4">
    <source>
        <dbReference type="ARBA" id="ARBA00022840"/>
    </source>
</evidence>
<comment type="catalytic activity">
    <reaction evidence="7">
        <text>L-tyrosyl-[protein] + ATP = O-(5'-adenylyl)-L-tyrosyl-[protein] + diphosphate</text>
        <dbReference type="Rhea" id="RHEA:54288"/>
        <dbReference type="Rhea" id="RHEA-COMP:10136"/>
        <dbReference type="Rhea" id="RHEA-COMP:13846"/>
        <dbReference type="ChEBI" id="CHEBI:30616"/>
        <dbReference type="ChEBI" id="CHEBI:33019"/>
        <dbReference type="ChEBI" id="CHEBI:46858"/>
        <dbReference type="ChEBI" id="CHEBI:83624"/>
        <dbReference type="EC" id="2.7.7.108"/>
    </reaction>
</comment>
<dbReference type="Proteomes" id="UP000255417">
    <property type="component" value="Unassembled WGS sequence"/>
</dbReference>
<evidence type="ECO:0000256" key="2">
    <source>
        <dbReference type="ARBA" id="ARBA00022695"/>
    </source>
</evidence>
<dbReference type="OrthoDB" id="9807853at2"/>
<keyword evidence="11" id="KW-1185">Reference proteome</keyword>
<dbReference type="GO" id="GO:0051301">
    <property type="term" value="P:cell division"/>
    <property type="evidence" value="ECO:0007669"/>
    <property type="project" value="UniProtKB-KW"/>
</dbReference>
<comment type="catalytic activity">
    <reaction evidence="6">
        <text>L-threonyl-[protein] + ATP = 3-O-(5'-adenylyl)-L-threonyl-[protein] + diphosphate</text>
        <dbReference type="Rhea" id="RHEA:54292"/>
        <dbReference type="Rhea" id="RHEA-COMP:11060"/>
        <dbReference type="Rhea" id="RHEA-COMP:13847"/>
        <dbReference type="ChEBI" id="CHEBI:30013"/>
        <dbReference type="ChEBI" id="CHEBI:30616"/>
        <dbReference type="ChEBI" id="CHEBI:33019"/>
        <dbReference type="ChEBI" id="CHEBI:138113"/>
        <dbReference type="EC" id="2.7.7.108"/>
    </reaction>
</comment>
<dbReference type="InterPro" id="IPR036597">
    <property type="entry name" value="Fido-like_dom_sf"/>
</dbReference>
<evidence type="ECO:0000256" key="5">
    <source>
        <dbReference type="ARBA" id="ARBA00034531"/>
    </source>
</evidence>
<keyword evidence="10" id="KW-0131">Cell cycle</keyword>
<dbReference type="GO" id="GO:0070733">
    <property type="term" value="F:AMPylase activity"/>
    <property type="evidence" value="ECO:0007669"/>
    <property type="project" value="UniProtKB-EC"/>
</dbReference>
<dbReference type="RefSeq" id="WP_115316501.1">
    <property type="nucleotide sequence ID" value="NZ_LWIF01000002.1"/>
</dbReference>
<dbReference type="GO" id="GO:0005524">
    <property type="term" value="F:ATP binding"/>
    <property type="evidence" value="ECO:0007669"/>
    <property type="project" value="UniProtKB-KW"/>
</dbReference>
<dbReference type="InterPro" id="IPR050043">
    <property type="entry name" value="KfrC-like_dom"/>
</dbReference>
<evidence type="ECO:0000256" key="6">
    <source>
        <dbReference type="ARBA" id="ARBA00047939"/>
    </source>
</evidence>
<dbReference type="AlphaFoldDB" id="A0A379DF86"/>
<dbReference type="PANTHER" id="PTHR39560">
    <property type="entry name" value="PROTEIN ADENYLYLTRANSFERASE FIC-RELATED"/>
    <property type="match status" value="1"/>
</dbReference>
<dbReference type="Pfam" id="PF02661">
    <property type="entry name" value="Fic"/>
    <property type="match status" value="1"/>
</dbReference>
<dbReference type="PROSITE" id="PS51459">
    <property type="entry name" value="FIDO"/>
    <property type="match status" value="1"/>
</dbReference>
<accession>A0A379DF86</accession>
<keyword evidence="4" id="KW-0067">ATP-binding</keyword>